<accession>A0ABS5GI29</accession>
<protein>
    <submittedName>
        <fullName evidence="1">CopG family transcriptional regulator</fullName>
    </submittedName>
</protein>
<dbReference type="EMBL" id="JAFCLK010000053">
    <property type="protein sequence ID" value="MBR1141000.1"/>
    <property type="molecule type" value="Genomic_DNA"/>
</dbReference>
<evidence type="ECO:0000313" key="2">
    <source>
        <dbReference type="Proteomes" id="UP001314635"/>
    </source>
</evidence>
<name>A0ABS5GI29_9BRAD</name>
<reference evidence="2" key="1">
    <citation type="journal article" date="2021" name="ISME J.">
        <title>Evolutionary origin and ecological implication of a unique nif island in free-living Bradyrhizobium lineages.</title>
        <authorList>
            <person name="Tao J."/>
        </authorList>
    </citation>
    <scope>NUCLEOTIDE SEQUENCE [LARGE SCALE GENOMIC DNA]</scope>
    <source>
        <strain evidence="2">SZCCT0094</strain>
    </source>
</reference>
<comment type="caution">
    <text evidence="1">The sequence shown here is derived from an EMBL/GenBank/DDBJ whole genome shotgun (WGS) entry which is preliminary data.</text>
</comment>
<evidence type="ECO:0000313" key="1">
    <source>
        <dbReference type="EMBL" id="MBR1141000.1"/>
    </source>
</evidence>
<gene>
    <name evidence="1" type="ORF">JQ619_35170</name>
</gene>
<sequence length="151" mass="16571">MKKAQLSIYLDQEVFASLEAYAKRQDKPKSLVAEAAIASFLSPDDSDRREAAIAKRLDRIVRVLERLERNDGVTLETIALFIRFWLTSTPALPEHSGAAARAKGAERYDRFVEALGRRLSSGSTVLKEVSIELPEVEKPAQSKGQGGSPSG</sequence>
<keyword evidence="2" id="KW-1185">Reference proteome</keyword>
<organism evidence="1 2">
    <name type="scientific">Bradyrhizobium denitrificans</name>
    <dbReference type="NCBI Taxonomy" id="2734912"/>
    <lineage>
        <taxon>Bacteria</taxon>
        <taxon>Pseudomonadati</taxon>
        <taxon>Pseudomonadota</taxon>
        <taxon>Alphaproteobacteria</taxon>
        <taxon>Hyphomicrobiales</taxon>
        <taxon>Nitrobacteraceae</taxon>
        <taxon>Bradyrhizobium</taxon>
    </lineage>
</organism>
<dbReference type="RefSeq" id="WP_172238953.1">
    <property type="nucleotide sequence ID" value="NZ_JABFDP010000020.1"/>
</dbReference>
<dbReference type="Proteomes" id="UP001314635">
    <property type="component" value="Unassembled WGS sequence"/>
</dbReference>
<proteinExistence type="predicted"/>